<feature type="compositionally biased region" description="Acidic residues" evidence="3">
    <location>
        <begin position="150"/>
        <end position="161"/>
    </location>
</feature>
<dbReference type="GO" id="GO:0030838">
    <property type="term" value="P:positive regulation of actin filament polymerization"/>
    <property type="evidence" value="ECO:0007669"/>
    <property type="project" value="TreeGrafter"/>
</dbReference>
<evidence type="ECO:0000256" key="3">
    <source>
        <dbReference type="SAM" id="MobiDB-lite"/>
    </source>
</evidence>
<dbReference type="InterPro" id="IPR036028">
    <property type="entry name" value="SH3-like_dom_sf"/>
</dbReference>
<feature type="region of interest" description="Disordered" evidence="3">
    <location>
        <begin position="148"/>
        <end position="186"/>
    </location>
</feature>
<dbReference type="EMBL" id="MCGO01000007">
    <property type="protein sequence ID" value="ORY50336.1"/>
    <property type="molecule type" value="Genomic_DNA"/>
</dbReference>
<dbReference type="PANTHER" id="PTHR14206">
    <property type="entry name" value="BRAIN-SPECIFIC ANGIOGENESIS INHIBITOR 1-ASSOCIATED PROTEIN 2"/>
    <property type="match status" value="1"/>
</dbReference>
<dbReference type="GO" id="GO:0051017">
    <property type="term" value="P:actin filament bundle assembly"/>
    <property type="evidence" value="ECO:0007669"/>
    <property type="project" value="TreeGrafter"/>
</dbReference>
<organism evidence="5 6">
    <name type="scientific">Rhizoclosmatium globosum</name>
    <dbReference type="NCBI Taxonomy" id="329046"/>
    <lineage>
        <taxon>Eukaryota</taxon>
        <taxon>Fungi</taxon>
        <taxon>Fungi incertae sedis</taxon>
        <taxon>Chytridiomycota</taxon>
        <taxon>Chytridiomycota incertae sedis</taxon>
        <taxon>Chytridiomycetes</taxon>
        <taxon>Chytridiales</taxon>
        <taxon>Chytriomycetaceae</taxon>
        <taxon>Rhizoclosmatium</taxon>
    </lineage>
</organism>
<evidence type="ECO:0000259" key="4">
    <source>
        <dbReference type="PROSITE" id="PS50002"/>
    </source>
</evidence>
<accession>A0A1Y2CTW6</accession>
<dbReference type="AlphaFoldDB" id="A0A1Y2CTW6"/>
<feature type="region of interest" description="Disordered" evidence="3">
    <location>
        <begin position="1"/>
        <end position="32"/>
    </location>
</feature>
<dbReference type="SUPFAM" id="SSF50044">
    <property type="entry name" value="SH3-domain"/>
    <property type="match status" value="1"/>
</dbReference>
<keyword evidence="6" id="KW-1185">Reference proteome</keyword>
<comment type="caution">
    <text evidence="5">The sequence shown here is derived from an EMBL/GenBank/DDBJ whole genome shotgun (WGS) entry which is preliminary data.</text>
</comment>
<dbReference type="OrthoDB" id="10255964at2759"/>
<dbReference type="InterPro" id="IPR027681">
    <property type="entry name" value="IRSp53/IRTKS/Pinkbar"/>
</dbReference>
<feature type="compositionally biased region" description="Acidic residues" evidence="3">
    <location>
        <begin position="169"/>
        <end position="178"/>
    </location>
</feature>
<proteinExistence type="predicted"/>
<dbReference type="Gene3D" id="2.30.30.40">
    <property type="entry name" value="SH3 Domains"/>
    <property type="match status" value="1"/>
</dbReference>
<dbReference type="Pfam" id="PF14604">
    <property type="entry name" value="SH3_9"/>
    <property type="match status" value="1"/>
</dbReference>
<evidence type="ECO:0000256" key="2">
    <source>
        <dbReference type="PROSITE-ProRule" id="PRU00192"/>
    </source>
</evidence>
<dbReference type="SMART" id="SM00326">
    <property type="entry name" value="SH3"/>
    <property type="match status" value="1"/>
</dbReference>
<dbReference type="PROSITE" id="PS50002">
    <property type="entry name" value="SH3"/>
    <property type="match status" value="1"/>
</dbReference>
<evidence type="ECO:0000313" key="5">
    <source>
        <dbReference type="EMBL" id="ORY50336.1"/>
    </source>
</evidence>
<sequence length="292" mass="32965">MSASPTPPKPSQSLKAHAHNHTFKFSESEHTQPPLQYAEALFDFPANDADELPFEEQDIILIPPLEKGLTAQSGWLYGENNGVWGWFPDSYVRVLTPQEAVEIASSDLRNAGRFKAVQGSVKPYLVDSFDSLATNRSDRDLTARVSMESLAEEDEEEEEETQVAKVNEDVDDDDDEDVPLSQTQSQSKLAKAKYAALLAKETSNEHLHPFEIKTLQLQRYHPAQPLQHNLIQLRRSGQHHGFSAENLPSLQQQALRRHLQQRQHPTPSPFSKNIPATPCQPIFQLHLQRVPI</sequence>
<evidence type="ECO:0000313" key="6">
    <source>
        <dbReference type="Proteomes" id="UP000193642"/>
    </source>
</evidence>
<evidence type="ECO:0000256" key="1">
    <source>
        <dbReference type="ARBA" id="ARBA00022443"/>
    </source>
</evidence>
<dbReference type="PANTHER" id="PTHR14206:SF7">
    <property type="entry name" value="INSULIN RECEPTOR SUBSTRATE 53 KDA, ISOFORM A"/>
    <property type="match status" value="1"/>
</dbReference>
<dbReference type="GO" id="GO:0051764">
    <property type="term" value="P:actin crosslink formation"/>
    <property type="evidence" value="ECO:0007669"/>
    <property type="project" value="TreeGrafter"/>
</dbReference>
<feature type="domain" description="SH3" evidence="4">
    <location>
        <begin position="33"/>
        <end position="97"/>
    </location>
</feature>
<protein>
    <recommendedName>
        <fullName evidence="4">SH3 domain-containing protein</fullName>
    </recommendedName>
</protein>
<dbReference type="InterPro" id="IPR001452">
    <property type="entry name" value="SH3_domain"/>
</dbReference>
<dbReference type="Proteomes" id="UP000193642">
    <property type="component" value="Unassembled WGS sequence"/>
</dbReference>
<feature type="region of interest" description="Disordered" evidence="3">
    <location>
        <begin position="255"/>
        <end position="275"/>
    </location>
</feature>
<name>A0A1Y2CTW6_9FUNG</name>
<dbReference type="GO" id="GO:0005654">
    <property type="term" value="C:nucleoplasm"/>
    <property type="evidence" value="ECO:0007669"/>
    <property type="project" value="TreeGrafter"/>
</dbReference>
<dbReference type="STRING" id="329046.A0A1Y2CTW6"/>
<gene>
    <name evidence="5" type="ORF">BCR33DRAFT_526763</name>
</gene>
<reference evidence="5 6" key="1">
    <citation type="submission" date="2016-07" db="EMBL/GenBank/DDBJ databases">
        <title>Pervasive Adenine N6-methylation of Active Genes in Fungi.</title>
        <authorList>
            <consortium name="DOE Joint Genome Institute"/>
            <person name="Mondo S.J."/>
            <person name="Dannebaum R.O."/>
            <person name="Kuo R.C."/>
            <person name="Labutti K."/>
            <person name="Haridas S."/>
            <person name="Kuo A."/>
            <person name="Salamov A."/>
            <person name="Ahrendt S.R."/>
            <person name="Lipzen A."/>
            <person name="Sullivan W."/>
            <person name="Andreopoulos W.B."/>
            <person name="Clum A."/>
            <person name="Lindquist E."/>
            <person name="Daum C."/>
            <person name="Ramamoorthy G.K."/>
            <person name="Gryganskyi A."/>
            <person name="Culley D."/>
            <person name="Magnuson J.K."/>
            <person name="James T.Y."/>
            <person name="O'Malley M.A."/>
            <person name="Stajich J.E."/>
            <person name="Spatafora J.W."/>
            <person name="Visel A."/>
            <person name="Grigoriev I.V."/>
        </authorList>
    </citation>
    <scope>NUCLEOTIDE SEQUENCE [LARGE SCALE GENOMIC DNA]</scope>
    <source>
        <strain evidence="5 6">JEL800</strain>
    </source>
</reference>
<feature type="compositionally biased region" description="Pro residues" evidence="3">
    <location>
        <begin position="1"/>
        <end position="10"/>
    </location>
</feature>
<keyword evidence="1 2" id="KW-0728">SH3 domain</keyword>
<dbReference type="GO" id="GO:0005829">
    <property type="term" value="C:cytosol"/>
    <property type="evidence" value="ECO:0007669"/>
    <property type="project" value="TreeGrafter"/>
</dbReference>